<dbReference type="Pfam" id="PF01551">
    <property type="entry name" value="Peptidase_M23"/>
    <property type="match status" value="1"/>
</dbReference>
<keyword evidence="1 3" id="KW-0732">Signal</keyword>
<evidence type="ECO:0000313" key="7">
    <source>
        <dbReference type="Proteomes" id="UP000824091"/>
    </source>
</evidence>
<dbReference type="SUPFAM" id="SSF51261">
    <property type="entry name" value="Duplicated hybrid motif"/>
    <property type="match status" value="1"/>
</dbReference>
<dbReference type="InterPro" id="IPR016047">
    <property type="entry name" value="M23ase_b-sheet_dom"/>
</dbReference>
<feature type="coiled-coil region" evidence="2">
    <location>
        <begin position="29"/>
        <end position="91"/>
    </location>
</feature>
<dbReference type="InterPro" id="IPR050570">
    <property type="entry name" value="Cell_wall_metabolism_enzyme"/>
</dbReference>
<dbReference type="Proteomes" id="UP000824091">
    <property type="component" value="Unassembled WGS sequence"/>
</dbReference>
<feature type="domain" description="Peptidoglycan hydrolase PcsB coiled-coil" evidence="5">
    <location>
        <begin position="85"/>
        <end position="157"/>
    </location>
</feature>
<dbReference type="PANTHER" id="PTHR21666:SF289">
    <property type="entry name" value="L-ALA--D-GLU ENDOPEPTIDASE"/>
    <property type="match status" value="1"/>
</dbReference>
<gene>
    <name evidence="6" type="ORF">IAD16_06380</name>
</gene>
<feature type="domain" description="M23ase beta-sheet core" evidence="4">
    <location>
        <begin position="251"/>
        <end position="347"/>
    </location>
</feature>
<dbReference type="CDD" id="cd12797">
    <property type="entry name" value="M23_peptidase"/>
    <property type="match status" value="1"/>
</dbReference>
<reference evidence="6" key="2">
    <citation type="journal article" date="2021" name="PeerJ">
        <title>Extensive microbial diversity within the chicken gut microbiome revealed by metagenomics and culture.</title>
        <authorList>
            <person name="Gilroy R."/>
            <person name="Ravi A."/>
            <person name="Getino M."/>
            <person name="Pursley I."/>
            <person name="Horton D.L."/>
            <person name="Alikhan N.F."/>
            <person name="Baker D."/>
            <person name="Gharbi K."/>
            <person name="Hall N."/>
            <person name="Watson M."/>
            <person name="Adriaenssens E.M."/>
            <person name="Foster-Nyarko E."/>
            <person name="Jarju S."/>
            <person name="Secka A."/>
            <person name="Antonio M."/>
            <person name="Oren A."/>
            <person name="Chaudhuri R.R."/>
            <person name="La Ragione R."/>
            <person name="Hildebrand F."/>
            <person name="Pallen M.J."/>
        </authorList>
    </citation>
    <scope>NUCLEOTIDE SEQUENCE</scope>
    <source>
        <strain evidence="6">11300</strain>
    </source>
</reference>
<dbReference type="InterPro" id="IPR057309">
    <property type="entry name" value="PcsB_CC"/>
</dbReference>
<keyword evidence="2" id="KW-0175">Coiled coil</keyword>
<feature type="chain" id="PRO_5039022020" evidence="3">
    <location>
        <begin position="27"/>
        <end position="352"/>
    </location>
</feature>
<dbReference type="Gene3D" id="2.70.70.10">
    <property type="entry name" value="Glucose Permease (Domain IIA)"/>
    <property type="match status" value="1"/>
</dbReference>
<name>A0A9D1I6P5_9FIRM</name>
<dbReference type="Gene3D" id="6.10.250.3150">
    <property type="match status" value="1"/>
</dbReference>
<evidence type="ECO:0000256" key="1">
    <source>
        <dbReference type="ARBA" id="ARBA00022729"/>
    </source>
</evidence>
<dbReference type="Pfam" id="PF24568">
    <property type="entry name" value="CC_PcsB"/>
    <property type="match status" value="1"/>
</dbReference>
<evidence type="ECO:0000259" key="5">
    <source>
        <dbReference type="Pfam" id="PF24568"/>
    </source>
</evidence>
<dbReference type="SUPFAM" id="SSF57997">
    <property type="entry name" value="Tropomyosin"/>
    <property type="match status" value="1"/>
</dbReference>
<evidence type="ECO:0000259" key="4">
    <source>
        <dbReference type="Pfam" id="PF01551"/>
    </source>
</evidence>
<protein>
    <submittedName>
        <fullName evidence="6">Peptidoglycan DD-metalloendopeptidase family protein</fullName>
    </submittedName>
</protein>
<dbReference type="InterPro" id="IPR011055">
    <property type="entry name" value="Dup_hybrid_motif"/>
</dbReference>
<sequence length="352" mass="38406">MKKKGICLGLAAILIFTFSVSGIAFASSQSELEEDLASVENERDEVSQRLSEVMDQIETLQPQVDALDAEVAEANSKIVAIENEIAQKEEEMSSREDGLNERLRVMYKNGSVGFIDVLLGSNSISEFISNLDLIQRIYKNDMEVLETLQKEHEELEDLRAELQQDKADLDQKRAELESQVAELDSLKAEMEAKEDELLAQAEDLNQQIQDMIDTGSDYVGGGSWVWPAPASHYLTSYFGWRIHPVYGTWKYHSGIDIAASSGTNVLAAASGTVILSQQYGGYGQCIIIDHGGGITSLYGHMIIGSQKVSVGDTVQAGQVIGLVGSSGVSTGPHLHFEVREGGTLVDPLNYVS</sequence>
<accession>A0A9D1I6P5</accession>
<reference evidence="6" key="1">
    <citation type="submission" date="2020-10" db="EMBL/GenBank/DDBJ databases">
        <authorList>
            <person name="Gilroy R."/>
        </authorList>
    </citation>
    <scope>NUCLEOTIDE SEQUENCE</scope>
    <source>
        <strain evidence="6">11300</strain>
    </source>
</reference>
<dbReference type="AlphaFoldDB" id="A0A9D1I6P5"/>
<organism evidence="6 7">
    <name type="scientific">Candidatus Fimisoma avicola</name>
    <dbReference type="NCBI Taxonomy" id="2840826"/>
    <lineage>
        <taxon>Bacteria</taxon>
        <taxon>Bacillati</taxon>
        <taxon>Bacillota</taxon>
        <taxon>Clostridia</taxon>
        <taxon>Eubacteriales</taxon>
        <taxon>Candidatus Fimisoma</taxon>
    </lineage>
</organism>
<feature type="signal peptide" evidence="3">
    <location>
        <begin position="1"/>
        <end position="26"/>
    </location>
</feature>
<evidence type="ECO:0000313" key="6">
    <source>
        <dbReference type="EMBL" id="HIU27985.1"/>
    </source>
</evidence>
<dbReference type="PANTHER" id="PTHR21666">
    <property type="entry name" value="PEPTIDASE-RELATED"/>
    <property type="match status" value="1"/>
</dbReference>
<feature type="coiled-coil region" evidence="2">
    <location>
        <begin position="138"/>
        <end position="214"/>
    </location>
</feature>
<evidence type="ECO:0000256" key="2">
    <source>
        <dbReference type="SAM" id="Coils"/>
    </source>
</evidence>
<proteinExistence type="predicted"/>
<dbReference type="EMBL" id="DVMO01000092">
    <property type="protein sequence ID" value="HIU27985.1"/>
    <property type="molecule type" value="Genomic_DNA"/>
</dbReference>
<dbReference type="GO" id="GO:0004222">
    <property type="term" value="F:metalloendopeptidase activity"/>
    <property type="evidence" value="ECO:0007669"/>
    <property type="project" value="TreeGrafter"/>
</dbReference>
<evidence type="ECO:0000256" key="3">
    <source>
        <dbReference type="SAM" id="SignalP"/>
    </source>
</evidence>
<comment type="caution">
    <text evidence="6">The sequence shown here is derived from an EMBL/GenBank/DDBJ whole genome shotgun (WGS) entry which is preliminary data.</text>
</comment>